<protein>
    <submittedName>
        <fullName evidence="3">ATP-binding protein</fullName>
    </submittedName>
</protein>
<evidence type="ECO:0000256" key="2">
    <source>
        <dbReference type="SAM" id="Phobius"/>
    </source>
</evidence>
<dbReference type="Gene3D" id="3.30.565.10">
    <property type="entry name" value="Histidine kinase-like ATPase, C-terminal domain"/>
    <property type="match status" value="1"/>
</dbReference>
<dbReference type="SUPFAM" id="SSF55874">
    <property type="entry name" value="ATPase domain of HSP90 chaperone/DNA topoisomerase II/histidine kinase"/>
    <property type="match status" value="1"/>
</dbReference>
<dbReference type="EMBL" id="JBBMEI010000021">
    <property type="protein sequence ID" value="MEQ2358297.1"/>
    <property type="molecule type" value="Genomic_DNA"/>
</dbReference>
<evidence type="ECO:0000313" key="3">
    <source>
        <dbReference type="EMBL" id="MEQ2358297.1"/>
    </source>
</evidence>
<accession>A0ABV1AKC1</accession>
<name>A0ABV1AKC1_9FIRM</name>
<sequence>MVYSMSGFIKDTMKLQNLLMILMEICLILEFILLFSRIMRSAGKWKIAISSAWLVVSFLFMVGLLSDHQHRQDDLPYDPILYSFPIHVLVIAVILLTAYLILAIRRERKEYSNTLSPWSVYEAVNNVPCGVCFSDALGRIILSNAKMQELCRILTGNYLQNFEIFRDAINSAPVQKNIIKLNSDSNVFYLPDGSVWMFQEYQLKEPDLKGYVQTVAINVSEVYYNNEKIKSNNEKLEQLNRKLEEMYEKIGDEIREQETLAMKMKVHDNFGRSLLSIRRILEKKEEPDNMREQLENLKQQVYILTSSTADNKEDQYEDTEKHARELGISIQIQGNYPDDLIYRRLTDRALRECVTNCARHAHGTAVYVEIKNSRDGYQIQITNNGEPPSKNAKEGGGLSALRKAVEAEQGTMKTFFEPAFYLFLNFPLKE</sequence>
<keyword evidence="3" id="KW-0547">Nucleotide-binding</keyword>
<dbReference type="RefSeq" id="WP_243111528.1">
    <property type="nucleotide sequence ID" value="NZ_JBBMEI010000021.1"/>
</dbReference>
<dbReference type="Proteomes" id="UP001446032">
    <property type="component" value="Unassembled WGS sequence"/>
</dbReference>
<keyword evidence="2" id="KW-0812">Transmembrane</keyword>
<dbReference type="GO" id="GO:0005524">
    <property type="term" value="F:ATP binding"/>
    <property type="evidence" value="ECO:0007669"/>
    <property type="project" value="UniProtKB-KW"/>
</dbReference>
<feature type="coiled-coil region" evidence="1">
    <location>
        <begin position="226"/>
        <end position="300"/>
    </location>
</feature>
<comment type="caution">
    <text evidence="3">The sequence shown here is derived from an EMBL/GenBank/DDBJ whole genome shotgun (WGS) entry which is preliminary data.</text>
</comment>
<dbReference type="InterPro" id="IPR036890">
    <property type="entry name" value="HATPase_C_sf"/>
</dbReference>
<proteinExistence type="predicted"/>
<evidence type="ECO:0000313" key="4">
    <source>
        <dbReference type="Proteomes" id="UP001446032"/>
    </source>
</evidence>
<gene>
    <name evidence="3" type="ORF">WMO75_08125</name>
</gene>
<keyword evidence="4" id="KW-1185">Reference proteome</keyword>
<evidence type="ECO:0000256" key="1">
    <source>
        <dbReference type="SAM" id="Coils"/>
    </source>
</evidence>
<organism evidence="3 4">
    <name type="scientific">Blautia intestinihominis</name>
    <dbReference type="NCBI Taxonomy" id="3133152"/>
    <lineage>
        <taxon>Bacteria</taxon>
        <taxon>Bacillati</taxon>
        <taxon>Bacillota</taxon>
        <taxon>Clostridia</taxon>
        <taxon>Lachnospirales</taxon>
        <taxon>Lachnospiraceae</taxon>
        <taxon>Blautia</taxon>
    </lineage>
</organism>
<feature type="transmembrane region" description="Helical" evidence="2">
    <location>
        <begin position="47"/>
        <end position="66"/>
    </location>
</feature>
<feature type="transmembrane region" description="Helical" evidence="2">
    <location>
        <begin position="15"/>
        <end position="35"/>
    </location>
</feature>
<feature type="transmembrane region" description="Helical" evidence="2">
    <location>
        <begin position="86"/>
        <end position="104"/>
    </location>
</feature>
<reference evidence="3 4" key="1">
    <citation type="submission" date="2024-03" db="EMBL/GenBank/DDBJ databases">
        <title>Human intestinal bacterial collection.</title>
        <authorList>
            <person name="Pauvert C."/>
            <person name="Hitch T.C.A."/>
            <person name="Clavel T."/>
        </authorList>
    </citation>
    <scope>NUCLEOTIDE SEQUENCE [LARGE SCALE GENOMIC DNA]</scope>
    <source>
        <strain evidence="3 4">CLA-AA-H95</strain>
    </source>
</reference>
<keyword evidence="2" id="KW-1133">Transmembrane helix</keyword>
<keyword evidence="1" id="KW-0175">Coiled coil</keyword>
<keyword evidence="3" id="KW-0067">ATP-binding</keyword>
<keyword evidence="2" id="KW-0472">Membrane</keyword>